<dbReference type="InterPro" id="IPR043502">
    <property type="entry name" value="DNA/RNA_pol_sf"/>
</dbReference>
<evidence type="ECO:0000256" key="3">
    <source>
        <dbReference type="ARBA" id="ARBA00022695"/>
    </source>
</evidence>
<feature type="non-terminal residue" evidence="4">
    <location>
        <position position="1"/>
    </location>
</feature>
<dbReference type="SUPFAM" id="SSF56672">
    <property type="entry name" value="DNA/RNA polymerases"/>
    <property type="match status" value="1"/>
</dbReference>
<dbReference type="PANTHER" id="PTHR34456:SF13">
    <property type="entry name" value="REVERSE TRANSCRIPTASE DOMAIN-CONTAINING PROTEIN"/>
    <property type="match status" value="1"/>
</dbReference>
<dbReference type="Pfam" id="PF05919">
    <property type="entry name" value="Mitovir_RNA_pol"/>
    <property type="match status" value="1"/>
</dbReference>
<keyword evidence="3" id="KW-0548">Nucleotidyltransferase</keyword>
<accession>A0A0M5KUD0</accession>
<dbReference type="InterPro" id="IPR008686">
    <property type="entry name" value="RNA_pol_mitovir"/>
</dbReference>
<evidence type="ECO:0000256" key="2">
    <source>
        <dbReference type="ARBA" id="ARBA00022679"/>
    </source>
</evidence>
<dbReference type="GO" id="GO:0003968">
    <property type="term" value="F:RNA-directed RNA polymerase activity"/>
    <property type="evidence" value="ECO:0007669"/>
    <property type="project" value="UniProtKB-KW"/>
</dbReference>
<dbReference type="PANTHER" id="PTHR34456">
    <property type="entry name" value="MITOVIRUS RNA-DEPENDENT RNA POLYMERASE"/>
    <property type="match status" value="1"/>
</dbReference>
<keyword evidence="1 4" id="KW-0696">RNA-directed RNA polymerase</keyword>
<reference evidence="4" key="1">
    <citation type="journal article" date="2016" name="J. Virol.">
        <title>Identification of diverse mycoviruses through metatranscriptomics characterization of the viromes of five major fungal plant pathogens.</title>
        <authorList>
            <person name="Marzano S.-Y.L."/>
            <person name="Nelson B.D."/>
            <person name="Ajayi-Oyetunde O."/>
            <person name="Bradley C.A."/>
            <person name="Hughes T.J."/>
            <person name="Hartman G.L."/>
            <person name="Eastburn D.M."/>
            <person name="Domier L.L."/>
        </authorList>
    </citation>
    <scope>NUCLEOTIDE SEQUENCE</scope>
    <source>
        <strain evidence="4">42304-9d</strain>
    </source>
</reference>
<dbReference type="EMBL" id="KP900912">
    <property type="protein sequence ID" value="ALD89122.1"/>
    <property type="molecule type" value="Genomic_RNA"/>
</dbReference>
<evidence type="ECO:0000313" key="4">
    <source>
        <dbReference type="EMBL" id="ALD89122.1"/>
    </source>
</evidence>
<sequence>LFRSIAGTRSKSMVLGSLHLCRFASVKVRREGYKSLSLYLKASTQYLFAVQSGKPLSNSALFGPHVSLTGGGVPRFIPVFWRRKMSYPCWEFTLVLSFCGLYRVLEVPGRINIKTIVQPGIVIKDSIHESAKLFGSTLPKWEKRLSWSPSPMVSSGPGSSELRKQLNLKKVSVNSQSALGTYAASILRIPSLTAAMLNLAVHLRLKSQISNIFDIGKMILAEFPHINSLPLGKLATKDEPNKVRVFAIVDPVTQWLCQPLHRHLFSVLKTRFKGVDATFDQVAGVERARVAISQTNNKVFSFDLSAATDRLPLSIQIAILNGLKDGLGTAWGEVLVGRDYSLPTKYRHLFWSKENPNYPKSVRYAVGQPMGALSSWAMLAVTHHFAVEYSVEQVKKLGLLKLNEPFNQYMVLGDDIIIWNEIVANYYYKFMTQELGVNINLSKSLISNKGVFEFAKRLVHPVQGIISAVPLKEFSLVSQNIAVLATLFSNFRYKVKISSVFRIFGFNYKVLGKLNSLSLKSRAGFLLHWALMPNLTDKSSPSWGDWFQRKGIAPNTPGFEAIPRYTIIEALTALLSKSFFDNYEVTRLNTAYIFNFNLLQKDYKRIFDNDDFVNRCDHSLSIVYRGVLRKALEERKYFDNLGTQGINISDSGIDQLVAFLLKAPAASQVLSEELETPLGSVLKPEAVLQRIVVNKLIQVKMDPNKFAESLKTLEWNHETESQDDWKEVQFVSEQKSIPADLASPKDEK</sequence>
<protein>
    <submittedName>
        <fullName evidence="4">RNA-dependent RNA polymerase</fullName>
    </submittedName>
</protein>
<name>A0A0M5KUD0_9VIRU</name>
<keyword evidence="2" id="KW-0808">Transferase</keyword>
<organism evidence="4">
    <name type="scientific">Rhizoctonia solani mitovirus 3</name>
    <dbReference type="NCBI Taxonomy" id="1708338"/>
    <lineage>
        <taxon>Viruses</taxon>
        <taxon>Riboviria</taxon>
        <taxon>Orthornavirae</taxon>
        <taxon>Lenarviricota</taxon>
        <taxon>Howeltoviricetes</taxon>
        <taxon>Cryppavirales</taxon>
        <taxon>Mitoviridae</taxon>
        <taxon>Mitovirus</taxon>
    </lineage>
</organism>
<evidence type="ECO:0000256" key="1">
    <source>
        <dbReference type="ARBA" id="ARBA00022484"/>
    </source>
</evidence>
<proteinExistence type="predicted"/>